<dbReference type="CDD" id="cd00077">
    <property type="entry name" value="HDc"/>
    <property type="match status" value="1"/>
</dbReference>
<dbReference type="PANTHER" id="PTHR43155">
    <property type="entry name" value="CYCLIC DI-GMP PHOSPHODIESTERASE PA4108-RELATED"/>
    <property type="match status" value="1"/>
</dbReference>
<dbReference type="InterPro" id="IPR037522">
    <property type="entry name" value="HD_GYP_dom"/>
</dbReference>
<name>A0A2P7QY99_9SPHN</name>
<dbReference type="PANTHER" id="PTHR43155:SF2">
    <property type="entry name" value="CYCLIC DI-GMP PHOSPHODIESTERASE PA4108"/>
    <property type="match status" value="1"/>
</dbReference>
<accession>A0A2P7QY99</accession>
<evidence type="ECO:0000313" key="3">
    <source>
        <dbReference type="EMBL" id="PSJ42925.1"/>
    </source>
</evidence>
<reference evidence="3 4" key="1">
    <citation type="submission" date="2018-03" db="EMBL/GenBank/DDBJ databases">
        <title>The draft genome of Sphingosinicella sp. GL-C-18.</title>
        <authorList>
            <person name="Liu L."/>
            <person name="Li L."/>
            <person name="Liang L."/>
            <person name="Zhang X."/>
            <person name="Wang T."/>
        </authorList>
    </citation>
    <scope>NUCLEOTIDE SEQUENCE [LARGE SCALE GENOMIC DNA]</scope>
    <source>
        <strain evidence="3 4">GL-C-18</strain>
    </source>
</reference>
<dbReference type="OrthoDB" id="9802066at2"/>
<organism evidence="3 4">
    <name type="scientific">Allosphingosinicella deserti</name>
    <dbReference type="NCBI Taxonomy" id="2116704"/>
    <lineage>
        <taxon>Bacteria</taxon>
        <taxon>Pseudomonadati</taxon>
        <taxon>Pseudomonadota</taxon>
        <taxon>Alphaproteobacteria</taxon>
        <taxon>Sphingomonadales</taxon>
        <taxon>Sphingomonadaceae</taxon>
        <taxon>Allosphingosinicella</taxon>
    </lineage>
</organism>
<dbReference type="SMART" id="SM00471">
    <property type="entry name" value="HDc"/>
    <property type="match status" value="1"/>
</dbReference>
<dbReference type="Pfam" id="PF13487">
    <property type="entry name" value="HD_5"/>
    <property type="match status" value="1"/>
</dbReference>
<gene>
    <name evidence="3" type="ORF">C7I55_00455</name>
</gene>
<evidence type="ECO:0000259" key="2">
    <source>
        <dbReference type="PROSITE" id="PS51832"/>
    </source>
</evidence>
<sequence>MFVTAIDGSWLDHPFWRSRFLLERHADLALLKASGVTGIWIDPKKGLGPAPKPVPIAIARDVQAVRADAEAMLATEADAPGVANAPRSPSAEFVQAERILDDAKIAVAAFIEDAKLGRLTGLEGIEPVVAAITGSVLRNRSALMTLARLKAADEYAYVHAIAVSAMMVALALQMGMDEPGVREAGLAGLLHDIGEADAPPGLLDKPASLSAAETERLQQHPEAGPVKLEGIDALSARVLDGILHHHERMDGSGYPQQLKGESISLLGRMAAVCDVYDAITSNRPHRRAWPPAEALARMFRWDGHFDQSILRAFIRCVGIYPVGSLVRLSSDELAVVSEEAGTVLARPVVRPFFSAVTRRPIALYEIDLGDMPEDLKIVSREDPSAWGFADWETHAMKLIKPRAVRILSRIGQHTPPITLKSVGS</sequence>
<dbReference type="GO" id="GO:0008081">
    <property type="term" value="F:phosphoric diester hydrolase activity"/>
    <property type="evidence" value="ECO:0007669"/>
    <property type="project" value="UniProtKB-ARBA"/>
</dbReference>
<dbReference type="EMBL" id="PXYI01000001">
    <property type="protein sequence ID" value="PSJ42925.1"/>
    <property type="molecule type" value="Genomic_DNA"/>
</dbReference>
<dbReference type="AlphaFoldDB" id="A0A2P7QY99"/>
<dbReference type="PROSITE" id="PS51832">
    <property type="entry name" value="HD_GYP"/>
    <property type="match status" value="1"/>
</dbReference>
<evidence type="ECO:0000313" key="4">
    <source>
        <dbReference type="Proteomes" id="UP000241167"/>
    </source>
</evidence>
<dbReference type="SUPFAM" id="SSF109604">
    <property type="entry name" value="HD-domain/PDEase-like"/>
    <property type="match status" value="1"/>
</dbReference>
<dbReference type="Proteomes" id="UP000241167">
    <property type="component" value="Unassembled WGS sequence"/>
</dbReference>
<dbReference type="InterPro" id="IPR006674">
    <property type="entry name" value="HD_domain"/>
</dbReference>
<dbReference type="Gene3D" id="1.10.3210.10">
    <property type="entry name" value="Hypothetical protein af1432"/>
    <property type="match status" value="1"/>
</dbReference>
<feature type="domain" description="HD-GYP" evidence="2">
    <location>
        <begin position="134"/>
        <end position="329"/>
    </location>
</feature>
<dbReference type="InterPro" id="IPR003607">
    <property type="entry name" value="HD/PDEase_dom"/>
</dbReference>
<feature type="domain" description="HD" evidence="1">
    <location>
        <begin position="156"/>
        <end position="272"/>
    </location>
</feature>
<proteinExistence type="predicted"/>
<dbReference type="Pfam" id="PF11871">
    <property type="entry name" value="DUF3391"/>
    <property type="match status" value="1"/>
</dbReference>
<comment type="caution">
    <text evidence="3">The sequence shown here is derived from an EMBL/GenBank/DDBJ whole genome shotgun (WGS) entry which is preliminary data.</text>
</comment>
<evidence type="ECO:0000259" key="1">
    <source>
        <dbReference type="PROSITE" id="PS51831"/>
    </source>
</evidence>
<dbReference type="PROSITE" id="PS51831">
    <property type="entry name" value="HD"/>
    <property type="match status" value="1"/>
</dbReference>
<dbReference type="InterPro" id="IPR021812">
    <property type="entry name" value="DUF3391"/>
</dbReference>
<keyword evidence="4" id="KW-1185">Reference proteome</keyword>
<protein>
    <submittedName>
        <fullName evidence="3">Phosphodiesterase</fullName>
    </submittedName>
</protein>